<dbReference type="EMBL" id="JARPUR010000003">
    <property type="protein sequence ID" value="KAK4879995.1"/>
    <property type="molecule type" value="Genomic_DNA"/>
</dbReference>
<evidence type="ECO:0000256" key="2">
    <source>
        <dbReference type="SAM" id="MobiDB-lite"/>
    </source>
</evidence>
<organism evidence="3 4">
    <name type="scientific">Aquatica leii</name>
    <dbReference type="NCBI Taxonomy" id="1421715"/>
    <lineage>
        <taxon>Eukaryota</taxon>
        <taxon>Metazoa</taxon>
        <taxon>Ecdysozoa</taxon>
        <taxon>Arthropoda</taxon>
        <taxon>Hexapoda</taxon>
        <taxon>Insecta</taxon>
        <taxon>Pterygota</taxon>
        <taxon>Neoptera</taxon>
        <taxon>Endopterygota</taxon>
        <taxon>Coleoptera</taxon>
        <taxon>Polyphaga</taxon>
        <taxon>Elateriformia</taxon>
        <taxon>Elateroidea</taxon>
        <taxon>Lampyridae</taxon>
        <taxon>Luciolinae</taxon>
        <taxon>Aquatica</taxon>
    </lineage>
</organism>
<evidence type="ECO:0000313" key="3">
    <source>
        <dbReference type="EMBL" id="KAK4879995.1"/>
    </source>
</evidence>
<keyword evidence="4" id="KW-1185">Reference proteome</keyword>
<feature type="compositionally biased region" description="Acidic residues" evidence="2">
    <location>
        <begin position="23"/>
        <end position="39"/>
    </location>
</feature>
<sequence length="107" mass="12535">MCESTNPEENFNNKNDDFNIENSSEEEYNNEEDGESEVDDELTFEEMLDIDNKLDALNLALDAMESKREMVHLELLELLKSNQDVRKEIQEEQQMKVDVNDTQSETK</sequence>
<feature type="region of interest" description="Disordered" evidence="2">
    <location>
        <begin position="1"/>
        <end position="39"/>
    </location>
</feature>
<dbReference type="AlphaFoldDB" id="A0AAN7Q4X2"/>
<reference evidence="4" key="1">
    <citation type="submission" date="2023-01" db="EMBL/GenBank/DDBJ databases">
        <title>Key to firefly adult light organ development and bioluminescence: homeobox transcription factors regulate luciferase expression and transportation to peroxisome.</title>
        <authorList>
            <person name="Fu X."/>
        </authorList>
    </citation>
    <scope>NUCLEOTIDE SEQUENCE [LARGE SCALE GENOMIC DNA]</scope>
</reference>
<evidence type="ECO:0000256" key="1">
    <source>
        <dbReference type="SAM" id="Coils"/>
    </source>
</evidence>
<feature type="coiled-coil region" evidence="1">
    <location>
        <begin position="47"/>
        <end position="102"/>
    </location>
</feature>
<keyword evidence="1" id="KW-0175">Coiled coil</keyword>
<dbReference type="Pfam" id="PF03670">
    <property type="entry name" value="UPF0184"/>
    <property type="match status" value="1"/>
</dbReference>
<gene>
    <name evidence="3" type="ORF">RN001_008141</name>
</gene>
<evidence type="ECO:0000313" key="4">
    <source>
        <dbReference type="Proteomes" id="UP001353858"/>
    </source>
</evidence>
<comment type="caution">
    <text evidence="3">The sequence shown here is derived from an EMBL/GenBank/DDBJ whole genome shotgun (WGS) entry which is preliminary data.</text>
</comment>
<dbReference type="Proteomes" id="UP001353858">
    <property type="component" value="Unassembled WGS sequence"/>
</dbReference>
<name>A0AAN7Q4X2_9COLE</name>
<proteinExistence type="predicted"/>
<protein>
    <submittedName>
        <fullName evidence="3">Uncharacterized protein</fullName>
    </submittedName>
</protein>
<accession>A0AAN7Q4X2</accession>